<dbReference type="Proteomes" id="UP000180166">
    <property type="component" value="Chromosome"/>
</dbReference>
<protein>
    <recommendedName>
        <fullName evidence="4">Type IV / VI secretion system DotU domain-containing protein</fullName>
    </recommendedName>
</protein>
<dbReference type="AlphaFoldDB" id="A0ABC8APP6"/>
<evidence type="ECO:0008006" key="4">
    <source>
        <dbReference type="Google" id="ProtNLM"/>
    </source>
</evidence>
<proteinExistence type="predicted"/>
<dbReference type="EMBL" id="CP017839">
    <property type="protein sequence ID" value="APA96112.1"/>
    <property type="molecule type" value="Genomic_DNA"/>
</dbReference>
<gene>
    <name evidence="2" type="ORF">NS506_02045</name>
</gene>
<evidence type="ECO:0000256" key="1">
    <source>
        <dbReference type="SAM" id="MobiDB-lite"/>
    </source>
</evidence>
<organism evidence="2 3">
    <name type="scientific">Nocardia seriolae</name>
    <dbReference type="NCBI Taxonomy" id="37332"/>
    <lineage>
        <taxon>Bacteria</taxon>
        <taxon>Bacillati</taxon>
        <taxon>Actinomycetota</taxon>
        <taxon>Actinomycetes</taxon>
        <taxon>Mycobacteriales</taxon>
        <taxon>Nocardiaceae</taxon>
        <taxon>Nocardia</taxon>
    </lineage>
</organism>
<name>A0ABC8APP6_9NOCA</name>
<sequence length="230" mass="25093">MTLLPSKDLILEACSGAIHEPHPILLAAYELASLHEARSTADSGYTAEIDCCRARLVHEIDRWIAGATPDPAAAAFLHTETIGTVVDRLAELSVAAHAALRPEFTDLELQTAWHRLAPPGRTHNRIHRPRLRSLLGPPPPARPPRATPEHPMTALLLPFLTGAATAALCAWLLHHLPTLPKPAHSNTFPQSRCTVATITARLERESRSATTRPRPSSTPAIHRRSHRPSP</sequence>
<dbReference type="Pfam" id="PF14063">
    <property type="entry name" value="DUF4254"/>
    <property type="match status" value="1"/>
</dbReference>
<dbReference type="RefSeq" id="WP_228102640.1">
    <property type="nucleotide sequence ID" value="NZ_AP017900.1"/>
</dbReference>
<feature type="compositionally biased region" description="Pro residues" evidence="1">
    <location>
        <begin position="136"/>
        <end position="146"/>
    </location>
</feature>
<feature type="compositionally biased region" description="Basic residues" evidence="1">
    <location>
        <begin position="221"/>
        <end position="230"/>
    </location>
</feature>
<dbReference type="KEGG" id="nsr:NS506_02045"/>
<feature type="region of interest" description="Disordered" evidence="1">
    <location>
        <begin position="202"/>
        <end position="230"/>
    </location>
</feature>
<evidence type="ECO:0000313" key="3">
    <source>
        <dbReference type="Proteomes" id="UP000180166"/>
    </source>
</evidence>
<feature type="compositionally biased region" description="Low complexity" evidence="1">
    <location>
        <begin position="208"/>
        <end position="220"/>
    </location>
</feature>
<dbReference type="InterPro" id="IPR025350">
    <property type="entry name" value="DUF4254"/>
</dbReference>
<evidence type="ECO:0000313" key="2">
    <source>
        <dbReference type="EMBL" id="APA96112.1"/>
    </source>
</evidence>
<reference evidence="2 3" key="1">
    <citation type="submission" date="2016-10" db="EMBL/GenBank/DDBJ databases">
        <title>Genome sequence of Nocardia seriolae strain EM150506, isolated from Anguila japonica.</title>
        <authorList>
            <person name="Han H.-J."/>
        </authorList>
    </citation>
    <scope>NUCLEOTIDE SEQUENCE [LARGE SCALE GENOMIC DNA]</scope>
    <source>
        <strain evidence="2 3">EM150506</strain>
    </source>
</reference>
<accession>A0ABC8APP6</accession>
<feature type="region of interest" description="Disordered" evidence="1">
    <location>
        <begin position="130"/>
        <end position="149"/>
    </location>
</feature>
<dbReference type="GeneID" id="93370175"/>